<dbReference type="RefSeq" id="WP_158091271.1">
    <property type="nucleotide sequence ID" value="NZ_JFKA01000011.1"/>
</dbReference>
<dbReference type="InterPro" id="IPR005471">
    <property type="entry name" value="Tscrpt_reg_IclR_N"/>
</dbReference>
<dbReference type="Gene3D" id="1.10.10.10">
    <property type="entry name" value="Winged helix-like DNA-binding domain superfamily/Winged helix DNA-binding domain"/>
    <property type="match status" value="1"/>
</dbReference>
<dbReference type="InterPro" id="IPR036388">
    <property type="entry name" value="WH-like_DNA-bd_sf"/>
</dbReference>
<dbReference type="GO" id="GO:0003700">
    <property type="term" value="F:DNA-binding transcription factor activity"/>
    <property type="evidence" value="ECO:0007669"/>
    <property type="project" value="TreeGrafter"/>
</dbReference>
<feature type="domain" description="IclR-ED" evidence="5">
    <location>
        <begin position="71"/>
        <end position="255"/>
    </location>
</feature>
<evidence type="ECO:0000256" key="1">
    <source>
        <dbReference type="ARBA" id="ARBA00023015"/>
    </source>
</evidence>
<dbReference type="STRING" id="1293891.TMES_18270"/>
<evidence type="ECO:0000313" key="7">
    <source>
        <dbReference type="Proteomes" id="UP000193391"/>
    </source>
</evidence>
<dbReference type="InterPro" id="IPR036390">
    <property type="entry name" value="WH_DNA-bd_sf"/>
</dbReference>
<evidence type="ECO:0000256" key="2">
    <source>
        <dbReference type="ARBA" id="ARBA00023125"/>
    </source>
</evidence>
<reference evidence="6 7" key="1">
    <citation type="submission" date="2014-03" db="EMBL/GenBank/DDBJ databases">
        <title>The draft genome sequence of Thalassospira mesophila JCM 18969.</title>
        <authorList>
            <person name="Lai Q."/>
            <person name="Shao Z."/>
        </authorList>
    </citation>
    <scope>NUCLEOTIDE SEQUENCE [LARGE SCALE GENOMIC DNA]</scope>
    <source>
        <strain evidence="6 7">JCM 18969</strain>
    </source>
</reference>
<comment type="caution">
    <text evidence="6">The sequence shown here is derived from an EMBL/GenBank/DDBJ whole genome shotgun (WGS) entry which is preliminary data.</text>
</comment>
<sequence length="256" mass="27799">MKSSEQNGNPAIDRVMLIFAELEKSRQSLGLRTIVQRTQIARSTVYRLLNSLEEHGMVRQSADGNYSLGSRILQLAESVTQTSAFFPFVRLLHPLLDRLALNLGEAHKVSVLERDAIMVVAGASGKTPHSLSYTVGEYLPLHAGGASKVLIASLSPDKRDAILPRKLEALTERTIIDRALLDRELETVSKQGWAHDSGEFSLSVCSFAAPIYNQSAEIIAALSIPYLAGTPPETVEKIKQAALSGAAQISKTIVSH</sequence>
<dbReference type="InterPro" id="IPR014757">
    <property type="entry name" value="Tscrpt_reg_IclR_C"/>
</dbReference>
<evidence type="ECO:0000259" key="4">
    <source>
        <dbReference type="PROSITE" id="PS51077"/>
    </source>
</evidence>
<dbReference type="Pfam" id="PF09339">
    <property type="entry name" value="HTH_IclR"/>
    <property type="match status" value="1"/>
</dbReference>
<feature type="domain" description="HTH iclR-type" evidence="4">
    <location>
        <begin position="9"/>
        <end position="70"/>
    </location>
</feature>
<protein>
    <recommendedName>
        <fullName evidence="8">IclR family transcriptional regulator</fullName>
    </recommendedName>
</protein>
<dbReference type="InterPro" id="IPR029016">
    <property type="entry name" value="GAF-like_dom_sf"/>
</dbReference>
<keyword evidence="1" id="KW-0805">Transcription regulation</keyword>
<dbReference type="PROSITE" id="PS51077">
    <property type="entry name" value="HTH_ICLR"/>
    <property type="match status" value="1"/>
</dbReference>
<keyword evidence="7" id="KW-1185">Reference proteome</keyword>
<name>A0A1Y2KWD4_9PROT</name>
<dbReference type="EMBL" id="JFKA01000011">
    <property type="protein sequence ID" value="OSQ36432.1"/>
    <property type="molecule type" value="Genomic_DNA"/>
</dbReference>
<evidence type="ECO:0008006" key="8">
    <source>
        <dbReference type="Google" id="ProtNLM"/>
    </source>
</evidence>
<dbReference type="PANTHER" id="PTHR30136">
    <property type="entry name" value="HELIX-TURN-HELIX TRANSCRIPTIONAL REGULATOR, ICLR FAMILY"/>
    <property type="match status" value="1"/>
</dbReference>
<dbReference type="PANTHER" id="PTHR30136:SF24">
    <property type="entry name" value="HTH-TYPE TRANSCRIPTIONAL REPRESSOR ALLR"/>
    <property type="match status" value="1"/>
</dbReference>
<organism evidence="6 7">
    <name type="scientific">Thalassospira mesophila</name>
    <dbReference type="NCBI Taxonomy" id="1293891"/>
    <lineage>
        <taxon>Bacteria</taxon>
        <taxon>Pseudomonadati</taxon>
        <taxon>Pseudomonadota</taxon>
        <taxon>Alphaproteobacteria</taxon>
        <taxon>Rhodospirillales</taxon>
        <taxon>Thalassospiraceae</taxon>
        <taxon>Thalassospira</taxon>
    </lineage>
</organism>
<dbReference type="InterPro" id="IPR050707">
    <property type="entry name" value="HTH_MetabolicPath_Reg"/>
</dbReference>
<dbReference type="SMART" id="SM00346">
    <property type="entry name" value="HTH_ICLR"/>
    <property type="match status" value="1"/>
</dbReference>
<gene>
    <name evidence="6" type="ORF">TMES_18270</name>
</gene>
<evidence type="ECO:0000259" key="5">
    <source>
        <dbReference type="PROSITE" id="PS51078"/>
    </source>
</evidence>
<dbReference type="GO" id="GO:0045892">
    <property type="term" value="P:negative regulation of DNA-templated transcription"/>
    <property type="evidence" value="ECO:0007669"/>
    <property type="project" value="TreeGrafter"/>
</dbReference>
<dbReference type="Pfam" id="PF01614">
    <property type="entry name" value="IclR_C"/>
    <property type="match status" value="1"/>
</dbReference>
<evidence type="ECO:0000256" key="3">
    <source>
        <dbReference type="ARBA" id="ARBA00023163"/>
    </source>
</evidence>
<dbReference type="GO" id="GO:0003677">
    <property type="term" value="F:DNA binding"/>
    <property type="evidence" value="ECO:0007669"/>
    <property type="project" value="UniProtKB-KW"/>
</dbReference>
<accession>A0A1Y2KWD4</accession>
<dbReference type="Proteomes" id="UP000193391">
    <property type="component" value="Unassembled WGS sequence"/>
</dbReference>
<proteinExistence type="predicted"/>
<keyword evidence="2" id="KW-0238">DNA-binding</keyword>
<dbReference type="SUPFAM" id="SSF55781">
    <property type="entry name" value="GAF domain-like"/>
    <property type="match status" value="1"/>
</dbReference>
<dbReference type="PROSITE" id="PS51078">
    <property type="entry name" value="ICLR_ED"/>
    <property type="match status" value="1"/>
</dbReference>
<dbReference type="AlphaFoldDB" id="A0A1Y2KWD4"/>
<dbReference type="OrthoDB" id="6057486at2"/>
<dbReference type="Gene3D" id="3.30.450.40">
    <property type="match status" value="1"/>
</dbReference>
<keyword evidence="3" id="KW-0804">Transcription</keyword>
<evidence type="ECO:0000313" key="6">
    <source>
        <dbReference type="EMBL" id="OSQ36432.1"/>
    </source>
</evidence>
<dbReference type="SUPFAM" id="SSF46785">
    <property type="entry name" value="Winged helix' DNA-binding domain"/>
    <property type="match status" value="1"/>
</dbReference>